<dbReference type="InterPro" id="IPR035093">
    <property type="entry name" value="RelE/ParE_toxin_dom_sf"/>
</dbReference>
<evidence type="ECO:0000313" key="9">
    <source>
        <dbReference type="Proteomes" id="UP000823123"/>
    </source>
</evidence>
<dbReference type="Gene3D" id="3.30.2310.20">
    <property type="entry name" value="RelE-like"/>
    <property type="match status" value="1"/>
</dbReference>
<evidence type="ECO:0000256" key="1">
    <source>
        <dbReference type="ARBA" id="ARBA00008172"/>
    </source>
</evidence>
<keyword evidence="3" id="KW-0540">Nuclease</keyword>
<comment type="similarity">
    <text evidence="1">Belongs to the YoeB family.</text>
</comment>
<evidence type="ECO:0000313" key="8">
    <source>
        <dbReference type="EMBL" id="MBK1467821.1"/>
    </source>
</evidence>
<accession>A0ABS1C6U2</accession>
<keyword evidence="9" id="KW-1185">Reference proteome</keyword>
<reference evidence="8 9" key="1">
    <citation type="submission" date="2020-09" db="EMBL/GenBank/DDBJ databases">
        <title>Parvimonas S3374 sp. nov.</title>
        <authorList>
            <person name="Buhl M."/>
        </authorList>
    </citation>
    <scope>NUCLEOTIDE SEQUENCE [LARGE SCALE GENOMIC DNA]</scope>
    <source>
        <strain evidence="8 9">S3374</strain>
    </source>
</reference>
<dbReference type="SUPFAM" id="SSF143011">
    <property type="entry name" value="RelE-like"/>
    <property type="match status" value="1"/>
</dbReference>
<protein>
    <recommendedName>
        <fullName evidence="7">Endoribonuclease YoeB</fullName>
    </recommendedName>
    <alternativeName>
        <fullName evidence="6">Putative mRNA interferase YoeB</fullName>
    </alternativeName>
</protein>
<keyword evidence="2" id="KW-1277">Toxin-antitoxin system</keyword>
<dbReference type="PANTHER" id="PTHR38039:SF1">
    <property type="entry name" value="TOXIN YOEB"/>
    <property type="match status" value="1"/>
</dbReference>
<dbReference type="NCBIfam" id="TIGR02116">
    <property type="entry name" value="toxin_Txe_YoeB"/>
    <property type="match status" value="1"/>
</dbReference>
<dbReference type="RefSeq" id="WP_201274934.1">
    <property type="nucleotide sequence ID" value="NZ_JACVDA010000002.1"/>
</dbReference>
<evidence type="ECO:0000256" key="5">
    <source>
        <dbReference type="ARBA" id="ARBA00022801"/>
    </source>
</evidence>
<evidence type="ECO:0000256" key="7">
    <source>
        <dbReference type="ARBA" id="ARBA00050056"/>
    </source>
</evidence>
<sequence length="89" mass="10734">MEYRILISKKVKKDVELIKSLPNLKKNVDNLLKLISKNPFQTPPTYEKFVGNYKGMYSRRINRQHRLVYKVEEESKAVIIVSFWNHYEF</sequence>
<dbReference type="Proteomes" id="UP000823123">
    <property type="component" value="Unassembled WGS sequence"/>
</dbReference>
<dbReference type="Pfam" id="PF06769">
    <property type="entry name" value="YoeB_toxin"/>
    <property type="match status" value="1"/>
</dbReference>
<gene>
    <name evidence="8" type="ORF">IBJ83_00605</name>
</gene>
<evidence type="ECO:0000256" key="2">
    <source>
        <dbReference type="ARBA" id="ARBA00022649"/>
    </source>
</evidence>
<evidence type="ECO:0000256" key="3">
    <source>
        <dbReference type="ARBA" id="ARBA00022722"/>
    </source>
</evidence>
<keyword evidence="5" id="KW-0378">Hydrolase</keyword>
<dbReference type="InterPro" id="IPR007712">
    <property type="entry name" value="RelE/ParE_toxin"/>
</dbReference>
<proteinExistence type="inferred from homology"/>
<keyword evidence="4" id="KW-0255">Endonuclease</keyword>
<dbReference type="PANTHER" id="PTHR38039">
    <property type="entry name" value="TOXIN YOEB"/>
    <property type="match status" value="1"/>
</dbReference>
<name>A0ABS1C6U2_9FIRM</name>
<dbReference type="EMBL" id="JACVDA010000002">
    <property type="protein sequence ID" value="MBK1467821.1"/>
    <property type="molecule type" value="Genomic_DNA"/>
</dbReference>
<dbReference type="NCBIfam" id="TIGR02385">
    <property type="entry name" value="RelE_StbE"/>
    <property type="match status" value="1"/>
</dbReference>
<comment type="caution">
    <text evidence="8">The sequence shown here is derived from an EMBL/GenBank/DDBJ whole genome shotgun (WGS) entry which is preliminary data.</text>
</comment>
<evidence type="ECO:0000256" key="6">
    <source>
        <dbReference type="ARBA" id="ARBA00030388"/>
    </source>
</evidence>
<organism evidence="8 9">
    <name type="scientific">Parvimonas parva</name>
    <dbReference type="NCBI Taxonomy" id="2769485"/>
    <lineage>
        <taxon>Bacteria</taxon>
        <taxon>Bacillati</taxon>
        <taxon>Bacillota</taxon>
        <taxon>Tissierellia</taxon>
        <taxon>Tissierellales</taxon>
        <taxon>Peptoniphilaceae</taxon>
        <taxon>Parvimonas</taxon>
    </lineage>
</organism>
<evidence type="ECO:0000256" key="4">
    <source>
        <dbReference type="ARBA" id="ARBA00022759"/>
    </source>
</evidence>
<dbReference type="InterPro" id="IPR009614">
    <property type="entry name" value="YoeB_toxin"/>
</dbReference>